<proteinExistence type="predicted"/>
<organism evidence="4 5">
    <name type="scientific">Saccharothrix violaceirubra</name>
    <dbReference type="NCBI Taxonomy" id="413306"/>
    <lineage>
        <taxon>Bacteria</taxon>
        <taxon>Bacillati</taxon>
        <taxon>Actinomycetota</taxon>
        <taxon>Actinomycetes</taxon>
        <taxon>Pseudonocardiales</taxon>
        <taxon>Pseudonocardiaceae</taxon>
        <taxon>Saccharothrix</taxon>
    </lineage>
</organism>
<dbReference type="Proteomes" id="UP000542674">
    <property type="component" value="Unassembled WGS sequence"/>
</dbReference>
<evidence type="ECO:0000256" key="2">
    <source>
        <dbReference type="ARBA" id="ARBA00022737"/>
    </source>
</evidence>
<keyword evidence="4" id="KW-0670">Pyruvate</keyword>
<feature type="domain" description="Rhodanese" evidence="3">
    <location>
        <begin position="4"/>
        <end position="52"/>
    </location>
</feature>
<keyword evidence="1 4" id="KW-0808">Transferase</keyword>
<gene>
    <name evidence="4" type="ORF">F4559_004986</name>
</gene>
<comment type="caution">
    <text evidence="4">The sequence shown here is derived from an EMBL/GenBank/DDBJ whole genome shotgun (WGS) entry which is preliminary data.</text>
</comment>
<dbReference type="Pfam" id="PF00581">
    <property type="entry name" value="Rhodanese"/>
    <property type="match status" value="1"/>
</dbReference>
<dbReference type="InterPro" id="IPR001763">
    <property type="entry name" value="Rhodanese-like_dom"/>
</dbReference>
<dbReference type="PROSITE" id="PS50206">
    <property type="entry name" value="RHODANESE_3"/>
    <property type="match status" value="1"/>
</dbReference>
<dbReference type="SUPFAM" id="SSF52821">
    <property type="entry name" value="Rhodanese/Cell cycle control phosphatase"/>
    <property type="match status" value="1"/>
</dbReference>
<dbReference type="EMBL" id="JACHJS010000001">
    <property type="protein sequence ID" value="MBB4967627.1"/>
    <property type="molecule type" value="Genomic_DNA"/>
</dbReference>
<evidence type="ECO:0000256" key="1">
    <source>
        <dbReference type="ARBA" id="ARBA00022679"/>
    </source>
</evidence>
<dbReference type="InterPro" id="IPR045078">
    <property type="entry name" value="TST/MPST-like"/>
</dbReference>
<evidence type="ECO:0000259" key="3">
    <source>
        <dbReference type="PROSITE" id="PS50206"/>
    </source>
</evidence>
<name>A0A7W7T6S6_9PSEU</name>
<dbReference type="Gene3D" id="3.40.250.10">
    <property type="entry name" value="Rhodanese-like domain"/>
    <property type="match status" value="1"/>
</dbReference>
<dbReference type="GO" id="GO:0004792">
    <property type="term" value="F:thiosulfate-cyanide sulfurtransferase activity"/>
    <property type="evidence" value="ECO:0007669"/>
    <property type="project" value="TreeGrafter"/>
</dbReference>
<keyword evidence="2" id="KW-0677">Repeat</keyword>
<evidence type="ECO:0000313" key="5">
    <source>
        <dbReference type="Proteomes" id="UP000542674"/>
    </source>
</evidence>
<dbReference type="InterPro" id="IPR036873">
    <property type="entry name" value="Rhodanese-like_dom_sf"/>
</dbReference>
<accession>A0A7W7T6S6</accession>
<evidence type="ECO:0000313" key="4">
    <source>
        <dbReference type="EMBL" id="MBB4967627.1"/>
    </source>
</evidence>
<keyword evidence="5" id="KW-1185">Reference proteome</keyword>
<protein>
    <submittedName>
        <fullName evidence="4">3-mercaptopyruvate sulfurtransferase SseA</fullName>
    </submittedName>
</protein>
<sequence length="90" mass="9522">MSADHPVVAYDGGDGSVGARVWWLLRWAGHDEVAVLDGGYAAWTRENRPVSTDEPSPGPGDVIVTPGAMPWWMPLVPPDSPASGRTAARA</sequence>
<dbReference type="PANTHER" id="PTHR11364:SF27">
    <property type="entry name" value="SULFURTRANSFERASE"/>
    <property type="match status" value="1"/>
</dbReference>
<dbReference type="AlphaFoldDB" id="A0A7W7T6S6"/>
<reference evidence="4 5" key="1">
    <citation type="submission" date="2020-08" db="EMBL/GenBank/DDBJ databases">
        <title>Sequencing the genomes of 1000 actinobacteria strains.</title>
        <authorList>
            <person name="Klenk H.-P."/>
        </authorList>
    </citation>
    <scope>NUCLEOTIDE SEQUENCE [LARGE SCALE GENOMIC DNA]</scope>
    <source>
        <strain evidence="4 5">DSM 45084</strain>
    </source>
</reference>
<dbReference type="PANTHER" id="PTHR11364">
    <property type="entry name" value="THIOSULFATE SULFERTANSFERASE"/>
    <property type="match status" value="1"/>
</dbReference>